<evidence type="ECO:0000259" key="1">
    <source>
        <dbReference type="PROSITE" id="PS50943"/>
    </source>
</evidence>
<dbReference type="OrthoDB" id="8453886at2"/>
<dbReference type="InterPro" id="IPR010982">
    <property type="entry name" value="Lambda_DNA-bd_dom_sf"/>
</dbReference>
<reference evidence="2 3" key="1">
    <citation type="submission" date="2019-06" db="EMBL/GenBank/DDBJ databases">
        <authorList>
            <person name="Li M."/>
        </authorList>
    </citation>
    <scope>NUCLEOTIDE SEQUENCE [LARGE SCALE GENOMIC DNA]</scope>
    <source>
        <strain evidence="2 3">BGMRC2036</strain>
    </source>
</reference>
<organism evidence="2 3">
    <name type="scientific">Martelella alba</name>
    <dbReference type="NCBI Taxonomy" id="2590451"/>
    <lineage>
        <taxon>Bacteria</taxon>
        <taxon>Pseudomonadati</taxon>
        <taxon>Pseudomonadota</taxon>
        <taxon>Alphaproteobacteria</taxon>
        <taxon>Hyphomicrobiales</taxon>
        <taxon>Aurantimonadaceae</taxon>
        <taxon>Martelella</taxon>
    </lineage>
</organism>
<gene>
    <name evidence="2" type="ORF">FJU08_01250</name>
</gene>
<dbReference type="PROSITE" id="PS50943">
    <property type="entry name" value="HTH_CROC1"/>
    <property type="match status" value="1"/>
</dbReference>
<dbReference type="EMBL" id="VHLG01000001">
    <property type="protein sequence ID" value="TPW33220.1"/>
    <property type="molecule type" value="Genomic_DNA"/>
</dbReference>
<accession>A0A506UIT7</accession>
<dbReference type="GO" id="GO:0003677">
    <property type="term" value="F:DNA binding"/>
    <property type="evidence" value="ECO:0007669"/>
    <property type="project" value="InterPro"/>
</dbReference>
<dbReference type="CDD" id="cd00093">
    <property type="entry name" value="HTH_XRE"/>
    <property type="match status" value="1"/>
</dbReference>
<dbReference type="SUPFAM" id="SSF47413">
    <property type="entry name" value="lambda repressor-like DNA-binding domains"/>
    <property type="match status" value="1"/>
</dbReference>
<evidence type="ECO:0000313" key="3">
    <source>
        <dbReference type="Proteomes" id="UP000318801"/>
    </source>
</evidence>
<feature type="domain" description="HTH cro/C1-type" evidence="1">
    <location>
        <begin position="5"/>
        <end position="59"/>
    </location>
</feature>
<evidence type="ECO:0000313" key="2">
    <source>
        <dbReference type="EMBL" id="TPW33220.1"/>
    </source>
</evidence>
<keyword evidence="3" id="KW-1185">Reference proteome</keyword>
<dbReference type="RefSeq" id="WP_141147158.1">
    <property type="nucleotide sequence ID" value="NZ_VHLG01000001.1"/>
</dbReference>
<dbReference type="AlphaFoldDB" id="A0A506UIT7"/>
<sequence length="70" mass="7841">MFSEIEARRLAANISQKDLCQRAGVHQTAYTRRKSGRGGMGERTLSKLKTALDEMISEQIAALSEERSEQ</sequence>
<dbReference type="Proteomes" id="UP000318801">
    <property type="component" value="Unassembled WGS sequence"/>
</dbReference>
<name>A0A506UIT7_9HYPH</name>
<protein>
    <submittedName>
        <fullName evidence="2">Helix-turn-helix transcriptional regulator</fullName>
    </submittedName>
</protein>
<proteinExistence type="predicted"/>
<dbReference type="Gene3D" id="1.10.260.40">
    <property type="entry name" value="lambda repressor-like DNA-binding domains"/>
    <property type="match status" value="1"/>
</dbReference>
<dbReference type="SMART" id="SM00530">
    <property type="entry name" value="HTH_XRE"/>
    <property type="match status" value="1"/>
</dbReference>
<comment type="caution">
    <text evidence="2">The sequence shown here is derived from an EMBL/GenBank/DDBJ whole genome shotgun (WGS) entry which is preliminary data.</text>
</comment>
<dbReference type="InterPro" id="IPR001387">
    <property type="entry name" value="Cro/C1-type_HTH"/>
</dbReference>
<dbReference type="Pfam" id="PF01381">
    <property type="entry name" value="HTH_3"/>
    <property type="match status" value="1"/>
</dbReference>